<organism evidence="1 2">
    <name type="scientific">Holdemanella biformis</name>
    <dbReference type="NCBI Taxonomy" id="1735"/>
    <lineage>
        <taxon>Bacteria</taxon>
        <taxon>Bacillati</taxon>
        <taxon>Bacillota</taxon>
        <taxon>Erysipelotrichia</taxon>
        <taxon>Erysipelotrichales</taxon>
        <taxon>Erysipelotrichaceae</taxon>
        <taxon>Holdemanella</taxon>
    </lineage>
</organism>
<evidence type="ECO:0000313" key="2">
    <source>
        <dbReference type="Proteomes" id="UP000265489"/>
    </source>
</evidence>
<proteinExistence type="predicted"/>
<name>A0A395W7I4_9FIRM</name>
<reference evidence="1 2" key="1">
    <citation type="submission" date="2018-08" db="EMBL/GenBank/DDBJ databases">
        <title>A genome reference for cultivated species of the human gut microbiota.</title>
        <authorList>
            <person name="Zou Y."/>
            <person name="Xue W."/>
            <person name="Luo G."/>
        </authorList>
    </citation>
    <scope>NUCLEOTIDE SEQUENCE [LARGE SCALE GENOMIC DNA]</scope>
    <source>
        <strain evidence="1 2">AF15-20</strain>
    </source>
</reference>
<evidence type="ECO:0000313" key="1">
    <source>
        <dbReference type="EMBL" id="RGU91501.1"/>
    </source>
</evidence>
<comment type="caution">
    <text evidence="1">The sequence shown here is derived from an EMBL/GenBank/DDBJ whole genome shotgun (WGS) entry which is preliminary data.</text>
</comment>
<dbReference type="GeneID" id="66578743"/>
<dbReference type="EMBL" id="QRYQ01000010">
    <property type="protein sequence ID" value="RGU91501.1"/>
    <property type="molecule type" value="Genomic_DNA"/>
</dbReference>
<dbReference type="RefSeq" id="WP_118325164.1">
    <property type="nucleotide sequence ID" value="NZ_CATXNH010000041.1"/>
</dbReference>
<protein>
    <submittedName>
        <fullName evidence="1">Uncharacterized protein</fullName>
    </submittedName>
</protein>
<accession>A0A395W7I4</accession>
<gene>
    <name evidence="1" type="ORF">DWW32_06425</name>
</gene>
<dbReference type="Proteomes" id="UP000265489">
    <property type="component" value="Unassembled WGS sequence"/>
</dbReference>
<sequence>MSDCYLTLEEVKLNTSYKKYITNFFSYTKARHRIHYLYDENDNVHSVELYEIIDRKVDPETNDCLIRAELEFEDDEDMDDFLHKPLYFREPEWFCDLTNEEIVQLDCIFEQYEPVLGPLIERNNISIFMDGTVQINDKIYHLSKPITYDFFDEIRII</sequence>
<dbReference type="AlphaFoldDB" id="A0A395W7I4"/>